<protein>
    <submittedName>
        <fullName evidence="2">Uncharacterized protein</fullName>
    </submittedName>
</protein>
<evidence type="ECO:0000313" key="2">
    <source>
        <dbReference type="EMBL" id="CAJ1398867.1"/>
    </source>
</evidence>
<proteinExistence type="predicted"/>
<feature type="region of interest" description="Disordered" evidence="1">
    <location>
        <begin position="227"/>
        <end position="246"/>
    </location>
</feature>
<feature type="region of interest" description="Disordered" evidence="1">
    <location>
        <begin position="251"/>
        <end position="270"/>
    </location>
</feature>
<keyword evidence="3" id="KW-1185">Reference proteome</keyword>
<dbReference type="EMBL" id="CAUJNA010003313">
    <property type="protein sequence ID" value="CAJ1398867.1"/>
    <property type="molecule type" value="Genomic_DNA"/>
</dbReference>
<gene>
    <name evidence="2" type="ORF">EVOR1521_LOCUS22525</name>
</gene>
<sequence>MRFSQAPRGSTASFLQDGKAAGIVRQPKGERKEPLTNLKPASRAEYERSLKVFKCTADVDAGNGRKLRRPQQPLDKTLIGAPTGSVQSTTFGLPERRLRGMTKHSCTEESNEDLMSRREFFDHCTRADDYADLLGRPMLSPRKKECSILEGAYYLAEEKDGDFEDLSTAASDDCETRHSSVPSLRVRRVLQSLMPAKGGPDIPLEMVARLEHLVELADRVETKKRNKNHMMREYSPGVSILPDDLSVAESETLPMPEEEEDEEALEERPSVQQLVQKYEAPISQAPGPTLLRRGNPQGVKPSEGESSDALPEKSKENEDSSSALSSPRYTDKDELVDKTNALRRKGFNLFAAGGESWDQLHAITAI</sequence>
<name>A0AA36J3E3_9DINO</name>
<accession>A0AA36J3E3</accession>
<dbReference type="Proteomes" id="UP001178507">
    <property type="component" value="Unassembled WGS sequence"/>
</dbReference>
<feature type="region of interest" description="Disordered" evidence="1">
    <location>
        <begin position="1"/>
        <end position="41"/>
    </location>
</feature>
<evidence type="ECO:0000256" key="1">
    <source>
        <dbReference type="SAM" id="MobiDB-lite"/>
    </source>
</evidence>
<organism evidence="2 3">
    <name type="scientific">Effrenium voratum</name>
    <dbReference type="NCBI Taxonomy" id="2562239"/>
    <lineage>
        <taxon>Eukaryota</taxon>
        <taxon>Sar</taxon>
        <taxon>Alveolata</taxon>
        <taxon>Dinophyceae</taxon>
        <taxon>Suessiales</taxon>
        <taxon>Symbiodiniaceae</taxon>
        <taxon>Effrenium</taxon>
    </lineage>
</organism>
<reference evidence="2" key="1">
    <citation type="submission" date="2023-08" db="EMBL/GenBank/DDBJ databases">
        <authorList>
            <person name="Chen Y."/>
            <person name="Shah S."/>
            <person name="Dougan E. K."/>
            <person name="Thang M."/>
            <person name="Chan C."/>
        </authorList>
    </citation>
    <scope>NUCLEOTIDE SEQUENCE</scope>
</reference>
<comment type="caution">
    <text evidence="2">The sequence shown here is derived from an EMBL/GenBank/DDBJ whole genome shotgun (WGS) entry which is preliminary data.</text>
</comment>
<feature type="region of interest" description="Disordered" evidence="1">
    <location>
        <begin position="62"/>
        <end position="90"/>
    </location>
</feature>
<evidence type="ECO:0000313" key="3">
    <source>
        <dbReference type="Proteomes" id="UP001178507"/>
    </source>
</evidence>
<feature type="compositionally biased region" description="Acidic residues" evidence="1">
    <location>
        <begin position="256"/>
        <end position="265"/>
    </location>
</feature>
<feature type="region of interest" description="Disordered" evidence="1">
    <location>
        <begin position="281"/>
        <end position="337"/>
    </location>
</feature>
<dbReference type="AlphaFoldDB" id="A0AA36J3E3"/>